<dbReference type="EMBL" id="CP141259">
    <property type="protein sequence ID" value="WRL44151.1"/>
    <property type="molecule type" value="Genomic_DNA"/>
</dbReference>
<dbReference type="PROSITE" id="PS00197">
    <property type="entry name" value="2FE2S_FER_1"/>
    <property type="match status" value="1"/>
</dbReference>
<dbReference type="InterPro" id="IPR012675">
    <property type="entry name" value="Beta-grasp_dom_sf"/>
</dbReference>
<evidence type="ECO:0000256" key="2">
    <source>
        <dbReference type="ARBA" id="ARBA00022448"/>
    </source>
</evidence>
<accession>A0ABZ1AGN5</accession>
<dbReference type="Gene3D" id="3.10.20.30">
    <property type="match status" value="1"/>
</dbReference>
<reference evidence="10 11" key="1">
    <citation type="submission" date="2023-12" db="EMBL/GenBank/DDBJ databases">
        <title>A. evansii MAY27, complete genome.</title>
        <authorList>
            <person name="Wang Y."/>
        </authorList>
    </citation>
    <scope>NUCLEOTIDE SEQUENCE [LARGE SCALE GENOMIC DNA]</scope>
    <source>
        <strain evidence="10 11">MAY27</strain>
    </source>
</reference>
<evidence type="ECO:0000256" key="3">
    <source>
        <dbReference type="ARBA" id="ARBA00022714"/>
    </source>
</evidence>
<dbReference type="CDD" id="cd00207">
    <property type="entry name" value="fer2"/>
    <property type="match status" value="1"/>
</dbReference>
<keyword evidence="3" id="KW-0001">2Fe-2S</keyword>
<keyword evidence="4" id="KW-0479">Metal-binding</keyword>
<organism evidence="10 11">
    <name type="scientific">Aromatoleum evansii</name>
    <name type="common">Azoarcus evansii</name>
    <dbReference type="NCBI Taxonomy" id="59406"/>
    <lineage>
        <taxon>Bacteria</taxon>
        <taxon>Pseudomonadati</taxon>
        <taxon>Pseudomonadota</taxon>
        <taxon>Betaproteobacteria</taxon>
        <taxon>Rhodocyclales</taxon>
        <taxon>Rhodocyclaceae</taxon>
        <taxon>Aromatoleum</taxon>
    </lineage>
</organism>
<protein>
    <submittedName>
        <fullName evidence="10">2Fe-2S iron-sulfur cluster-binding protein</fullName>
    </submittedName>
</protein>
<evidence type="ECO:0000256" key="7">
    <source>
        <dbReference type="ARBA" id="ARBA00023014"/>
    </source>
</evidence>
<dbReference type="PANTHER" id="PTHR43112">
    <property type="entry name" value="FERREDOXIN"/>
    <property type="match status" value="1"/>
</dbReference>
<keyword evidence="6" id="KW-0408">Iron</keyword>
<comment type="similarity">
    <text evidence="1">Belongs to the 2Fe2S plant-type ferredoxin family.</text>
</comment>
<evidence type="ECO:0000256" key="8">
    <source>
        <dbReference type="ARBA" id="ARBA00034078"/>
    </source>
</evidence>
<dbReference type="InterPro" id="IPR006058">
    <property type="entry name" value="2Fe2S_fd_BS"/>
</dbReference>
<keyword evidence="2" id="KW-0813">Transport</keyword>
<dbReference type="PROSITE" id="PS51085">
    <property type="entry name" value="2FE2S_FER_2"/>
    <property type="match status" value="1"/>
</dbReference>
<evidence type="ECO:0000313" key="11">
    <source>
        <dbReference type="Proteomes" id="UP001626593"/>
    </source>
</evidence>
<evidence type="ECO:0000256" key="5">
    <source>
        <dbReference type="ARBA" id="ARBA00022982"/>
    </source>
</evidence>
<evidence type="ECO:0000256" key="6">
    <source>
        <dbReference type="ARBA" id="ARBA00023004"/>
    </source>
</evidence>
<gene>
    <name evidence="10" type="ORF">U5817_13110</name>
</gene>
<keyword evidence="7" id="KW-0411">Iron-sulfur</keyword>
<dbReference type="InterPro" id="IPR001041">
    <property type="entry name" value="2Fe-2S_ferredoxin-type"/>
</dbReference>
<dbReference type="Pfam" id="PF00111">
    <property type="entry name" value="Fer2"/>
    <property type="match status" value="1"/>
</dbReference>
<evidence type="ECO:0000256" key="4">
    <source>
        <dbReference type="ARBA" id="ARBA00022723"/>
    </source>
</evidence>
<comment type="cofactor">
    <cofactor evidence="8">
        <name>[2Fe-2S] cluster</name>
        <dbReference type="ChEBI" id="CHEBI:190135"/>
    </cofactor>
</comment>
<dbReference type="RefSeq" id="WP_407277600.1">
    <property type="nucleotide sequence ID" value="NZ_CP141259.1"/>
</dbReference>
<dbReference type="Proteomes" id="UP001626593">
    <property type="component" value="Chromosome"/>
</dbReference>
<dbReference type="SUPFAM" id="SSF54292">
    <property type="entry name" value="2Fe-2S ferredoxin-like"/>
    <property type="match status" value="1"/>
</dbReference>
<feature type="domain" description="2Fe-2S ferredoxin-type" evidence="9">
    <location>
        <begin position="51"/>
        <end position="118"/>
    </location>
</feature>
<dbReference type="InterPro" id="IPR036010">
    <property type="entry name" value="2Fe-2S_ferredoxin-like_sf"/>
</dbReference>
<proteinExistence type="inferred from homology"/>
<keyword evidence="11" id="KW-1185">Reference proteome</keyword>
<evidence type="ECO:0000256" key="1">
    <source>
        <dbReference type="ARBA" id="ARBA00007874"/>
    </source>
</evidence>
<evidence type="ECO:0000313" key="10">
    <source>
        <dbReference type="EMBL" id="WRL44151.1"/>
    </source>
</evidence>
<dbReference type="PANTHER" id="PTHR43112:SF3">
    <property type="entry name" value="FERREDOXIN-2, CHLOROPLASTIC"/>
    <property type="match status" value="1"/>
</dbReference>
<name>A0ABZ1AGN5_AROEV</name>
<keyword evidence="5" id="KW-0249">Electron transport</keyword>
<evidence type="ECO:0000259" key="9">
    <source>
        <dbReference type="PROSITE" id="PS51085"/>
    </source>
</evidence>
<sequence length="118" mass="12265">MAAVRALLAGGGFDMKHYHEESFSFADTPNDQECEDAGEANDTSAADAVGFTVEFAKSGRTVVCAPGQKLLDAARVAGLGLPSSCAKGVCGTCKSRLVSGEVDMVHGEGIRQRESIRA</sequence>